<name>A0AA39U6R8_9PEZI</name>
<proteinExistence type="predicted"/>
<protein>
    <submittedName>
        <fullName evidence="1">Uncharacterized protein</fullName>
    </submittedName>
</protein>
<evidence type="ECO:0000313" key="1">
    <source>
        <dbReference type="EMBL" id="KAK0612165.1"/>
    </source>
</evidence>
<evidence type="ECO:0000313" key="2">
    <source>
        <dbReference type="Proteomes" id="UP001175000"/>
    </source>
</evidence>
<sequence length="79" mass="8890">MSCIAFFIAVTSQMVSRLLVHNVIFNLEMTHHFWQGVGSRSVSPCELTVGGRRSWLIREHRLGKSVPEPLIKILLVGVC</sequence>
<accession>A0AA39U6R8</accession>
<keyword evidence="2" id="KW-1185">Reference proteome</keyword>
<dbReference type="Proteomes" id="UP001175000">
    <property type="component" value="Unassembled WGS sequence"/>
</dbReference>
<organism evidence="1 2">
    <name type="scientific">Immersiella caudata</name>
    <dbReference type="NCBI Taxonomy" id="314043"/>
    <lineage>
        <taxon>Eukaryota</taxon>
        <taxon>Fungi</taxon>
        <taxon>Dikarya</taxon>
        <taxon>Ascomycota</taxon>
        <taxon>Pezizomycotina</taxon>
        <taxon>Sordariomycetes</taxon>
        <taxon>Sordariomycetidae</taxon>
        <taxon>Sordariales</taxon>
        <taxon>Lasiosphaeriaceae</taxon>
        <taxon>Immersiella</taxon>
    </lineage>
</organism>
<comment type="caution">
    <text evidence="1">The sequence shown here is derived from an EMBL/GenBank/DDBJ whole genome shotgun (WGS) entry which is preliminary data.</text>
</comment>
<gene>
    <name evidence="1" type="ORF">B0T14DRAFT_531723</name>
</gene>
<dbReference type="AlphaFoldDB" id="A0AA39U6R8"/>
<dbReference type="EMBL" id="JAULSU010000007">
    <property type="protein sequence ID" value="KAK0612165.1"/>
    <property type="molecule type" value="Genomic_DNA"/>
</dbReference>
<reference evidence="1" key="1">
    <citation type="submission" date="2023-06" db="EMBL/GenBank/DDBJ databases">
        <title>Genome-scale phylogeny and comparative genomics of the fungal order Sordariales.</title>
        <authorList>
            <consortium name="Lawrence Berkeley National Laboratory"/>
            <person name="Hensen N."/>
            <person name="Bonometti L."/>
            <person name="Westerberg I."/>
            <person name="Brannstrom I.O."/>
            <person name="Guillou S."/>
            <person name="Cros-Aarteil S."/>
            <person name="Calhoun S."/>
            <person name="Haridas S."/>
            <person name="Kuo A."/>
            <person name="Mondo S."/>
            <person name="Pangilinan J."/>
            <person name="Riley R."/>
            <person name="Labutti K."/>
            <person name="Andreopoulos B."/>
            <person name="Lipzen A."/>
            <person name="Chen C."/>
            <person name="Yanf M."/>
            <person name="Daum C."/>
            <person name="Ng V."/>
            <person name="Clum A."/>
            <person name="Steindorff A."/>
            <person name="Ohm R."/>
            <person name="Martin F."/>
            <person name="Silar P."/>
            <person name="Natvig D."/>
            <person name="Lalanne C."/>
            <person name="Gautier V."/>
            <person name="Ament-Velasquez S.L."/>
            <person name="Kruys A."/>
            <person name="Hutchinson M.I."/>
            <person name="Powell A.J."/>
            <person name="Barry K."/>
            <person name="Miller A.N."/>
            <person name="Grigoriev I.V."/>
            <person name="Debuchy R."/>
            <person name="Gladieux P."/>
            <person name="Thoren M.H."/>
            <person name="Johannesson H."/>
        </authorList>
    </citation>
    <scope>NUCLEOTIDE SEQUENCE</scope>
    <source>
        <strain evidence="1">CBS 606.72</strain>
    </source>
</reference>